<evidence type="ECO:0000256" key="2">
    <source>
        <dbReference type="ARBA" id="ARBA00005540"/>
    </source>
</evidence>
<evidence type="ECO:0000256" key="1">
    <source>
        <dbReference type="ARBA" id="ARBA00004651"/>
    </source>
</evidence>
<dbReference type="GO" id="GO:0032217">
    <property type="term" value="F:riboflavin transmembrane transporter activity"/>
    <property type="evidence" value="ECO:0007669"/>
    <property type="project" value="UniProtKB-UniRule"/>
</dbReference>
<comment type="similarity">
    <text evidence="2 8">Belongs to the prokaryotic riboflavin transporter (P-RFT) (TC 2.A.87) family.</text>
</comment>
<evidence type="ECO:0000256" key="3">
    <source>
        <dbReference type="ARBA" id="ARBA00022448"/>
    </source>
</evidence>
<dbReference type="Gene3D" id="1.10.1760.20">
    <property type="match status" value="1"/>
</dbReference>
<evidence type="ECO:0000256" key="6">
    <source>
        <dbReference type="ARBA" id="ARBA00022989"/>
    </source>
</evidence>
<keyword evidence="11" id="KW-1185">Reference proteome</keyword>
<evidence type="ECO:0000256" key="9">
    <source>
        <dbReference type="SAM" id="Phobius"/>
    </source>
</evidence>
<protein>
    <recommendedName>
        <fullName evidence="8">Riboflavin transporter</fullName>
    </recommendedName>
</protein>
<evidence type="ECO:0000313" key="10">
    <source>
        <dbReference type="EMBL" id="KRL01231.1"/>
    </source>
</evidence>
<dbReference type="EMBL" id="AZEF01000027">
    <property type="protein sequence ID" value="KRL01231.1"/>
    <property type="molecule type" value="Genomic_DNA"/>
</dbReference>
<reference evidence="10 11" key="1">
    <citation type="journal article" date="2015" name="Genome Announc.">
        <title>Expanding the biotechnology potential of lactobacilli through comparative genomics of 213 strains and associated genera.</title>
        <authorList>
            <person name="Sun Z."/>
            <person name="Harris H.M."/>
            <person name="McCann A."/>
            <person name="Guo C."/>
            <person name="Argimon S."/>
            <person name="Zhang W."/>
            <person name="Yang X."/>
            <person name="Jeffery I.B."/>
            <person name="Cooney J.C."/>
            <person name="Kagawa T.F."/>
            <person name="Liu W."/>
            <person name="Song Y."/>
            <person name="Salvetti E."/>
            <person name="Wrobel A."/>
            <person name="Rasinkangas P."/>
            <person name="Parkhill J."/>
            <person name="Rea M.C."/>
            <person name="O'Sullivan O."/>
            <person name="Ritari J."/>
            <person name="Douillard F.P."/>
            <person name="Paul Ross R."/>
            <person name="Yang R."/>
            <person name="Briner A.E."/>
            <person name="Felis G.E."/>
            <person name="de Vos W.M."/>
            <person name="Barrangou R."/>
            <person name="Klaenhammer T.R."/>
            <person name="Caufield P.W."/>
            <person name="Cui Y."/>
            <person name="Zhang H."/>
            <person name="O'Toole P.W."/>
        </authorList>
    </citation>
    <scope>NUCLEOTIDE SEQUENCE [LARGE SCALE GENOMIC DNA]</scope>
    <source>
        <strain evidence="10 11">DSM 19910</strain>
    </source>
</reference>
<evidence type="ECO:0000313" key="11">
    <source>
        <dbReference type="Proteomes" id="UP000051621"/>
    </source>
</evidence>
<dbReference type="InterPro" id="IPR025720">
    <property type="entry name" value="RibU"/>
</dbReference>
<dbReference type="PANTHER" id="PTHR38438">
    <property type="entry name" value="RIBOFLAVIN TRANSPORTER RIBU"/>
    <property type="match status" value="1"/>
</dbReference>
<gene>
    <name evidence="10" type="ORF">FC81_GL001372</name>
</gene>
<dbReference type="STRING" id="1423731.FC81_GL001372"/>
<feature type="transmembrane region" description="Helical" evidence="9">
    <location>
        <begin position="82"/>
        <end position="104"/>
    </location>
</feature>
<dbReference type="AlphaFoldDB" id="A0A0R1LZW8"/>
<evidence type="ECO:0000256" key="8">
    <source>
        <dbReference type="PIRNR" id="PIRNR037778"/>
    </source>
</evidence>
<evidence type="ECO:0000256" key="4">
    <source>
        <dbReference type="ARBA" id="ARBA00022475"/>
    </source>
</evidence>
<keyword evidence="3 8" id="KW-0813">Transport</keyword>
<feature type="transmembrane region" description="Helical" evidence="9">
    <location>
        <begin position="14"/>
        <end position="38"/>
    </location>
</feature>
<dbReference type="PANTHER" id="PTHR38438:SF1">
    <property type="entry name" value="RIBOFLAVIN TRANSPORTER RIBU"/>
    <property type="match status" value="1"/>
</dbReference>
<organism evidence="10 11">
    <name type="scientific">Liquorilactobacillus capillatus DSM 19910</name>
    <dbReference type="NCBI Taxonomy" id="1423731"/>
    <lineage>
        <taxon>Bacteria</taxon>
        <taxon>Bacillati</taxon>
        <taxon>Bacillota</taxon>
        <taxon>Bacilli</taxon>
        <taxon>Lactobacillales</taxon>
        <taxon>Lactobacillaceae</taxon>
        <taxon>Liquorilactobacillus</taxon>
    </lineage>
</organism>
<evidence type="ECO:0000256" key="7">
    <source>
        <dbReference type="ARBA" id="ARBA00023136"/>
    </source>
</evidence>
<feature type="transmembrane region" description="Helical" evidence="9">
    <location>
        <begin position="158"/>
        <end position="182"/>
    </location>
</feature>
<proteinExistence type="inferred from homology"/>
<feature type="transmembrane region" description="Helical" evidence="9">
    <location>
        <begin position="116"/>
        <end position="138"/>
    </location>
</feature>
<dbReference type="PATRIC" id="fig|1423731.3.peg.1411"/>
<keyword evidence="4 8" id="KW-1003">Cell membrane</keyword>
<comment type="function">
    <text evidence="8">Probably a riboflavin-binding protein that interacts with the energy-coupling factor (ECF) ABC-transporter complex.</text>
</comment>
<comment type="subcellular location">
    <subcellularLocation>
        <location evidence="1">Cell membrane</location>
        <topology evidence="1">Multi-pass membrane protein</topology>
    </subcellularLocation>
</comment>
<comment type="caution">
    <text evidence="10">The sequence shown here is derived from an EMBL/GenBank/DDBJ whole genome shotgun (WGS) entry which is preliminary data.</text>
</comment>
<dbReference type="Pfam" id="PF12822">
    <property type="entry name" value="ECF_trnsprt"/>
    <property type="match status" value="1"/>
</dbReference>
<evidence type="ECO:0000256" key="5">
    <source>
        <dbReference type="ARBA" id="ARBA00022692"/>
    </source>
</evidence>
<feature type="transmembrane region" description="Helical" evidence="9">
    <location>
        <begin position="50"/>
        <end position="76"/>
    </location>
</feature>
<dbReference type="PIRSF" id="PIRSF037778">
    <property type="entry name" value="UCP037778_transp_RibU"/>
    <property type="match status" value="1"/>
</dbReference>
<sequence length="197" mass="21696">MEVFLMLYSGSRRYVIAACLAGISYLLMFVSFSVIPIVPYMKIDFSDLPIIFGMLVLGPLGGIEIALLRSVLYFLISGPSLASLIGVSTNLFASLVFTLPLFYLMRRNPRVTPLNIIKTITLATLSLTILLSLANWLVITPLYMAVLGMKLSLPLADLVLIGVVPFNLIKGILVGGVFWIAFAKMRVWLTKKSVVLH</sequence>
<keyword evidence="7 8" id="KW-0472">Membrane</keyword>
<keyword evidence="6 9" id="KW-1133">Transmembrane helix</keyword>
<dbReference type="InterPro" id="IPR024529">
    <property type="entry name" value="ECF_trnsprt_substrate-spec"/>
</dbReference>
<keyword evidence="5 9" id="KW-0812">Transmembrane</keyword>
<dbReference type="GO" id="GO:0005886">
    <property type="term" value="C:plasma membrane"/>
    <property type="evidence" value="ECO:0007669"/>
    <property type="project" value="UniProtKB-SubCell"/>
</dbReference>
<dbReference type="Proteomes" id="UP000051621">
    <property type="component" value="Unassembled WGS sequence"/>
</dbReference>
<name>A0A0R1LZW8_9LACO</name>
<accession>A0A0R1LZW8</accession>